<evidence type="ECO:0000313" key="3">
    <source>
        <dbReference type="Proteomes" id="UP000262583"/>
    </source>
</evidence>
<organism evidence="2 3">
    <name type="scientific">Sumerlaea chitinivorans</name>
    <dbReference type="NCBI Taxonomy" id="2250252"/>
    <lineage>
        <taxon>Bacteria</taxon>
        <taxon>Candidatus Sumerlaeota</taxon>
        <taxon>Candidatus Sumerlaeia</taxon>
        <taxon>Candidatus Sumerlaeales</taxon>
        <taxon>Candidatus Sumerlaeaceae</taxon>
        <taxon>Candidatus Sumerlaea</taxon>
    </lineage>
</organism>
<evidence type="ECO:0000259" key="1">
    <source>
        <dbReference type="Pfam" id="PF00535"/>
    </source>
</evidence>
<dbReference type="KEGG" id="schv:BRCON_0776"/>
<dbReference type="EMBL" id="CP030759">
    <property type="protein sequence ID" value="AXA35553.1"/>
    <property type="molecule type" value="Genomic_DNA"/>
</dbReference>
<protein>
    <submittedName>
        <fullName evidence="2">Glycosyl transferase, family 2</fullName>
    </submittedName>
</protein>
<dbReference type="Proteomes" id="UP000262583">
    <property type="component" value="Chromosome"/>
</dbReference>
<dbReference type="Pfam" id="PF00535">
    <property type="entry name" value="Glycos_transf_2"/>
    <property type="match status" value="1"/>
</dbReference>
<sequence>MAPCFSVIIPNWNGGSFLGRCVAATVLSARMTKLDHEIIVMDDASSDGSADEIEQRWPEVSVERNVVNMGFGATVNRAAQIARGEFIVLLNNDLIPREGMLSELIEPLLNSSDLFGVSGKTVEWYTSTPNHVNMGGRLVDGRFVLCYEDSKAAGPTMFLQGGSCAMRRNEFLRLGGFHHLFAPGYWEDYDISYLALKAGWRLLYNPRALGSHLGQGSMLRAYGHRRLSHVRKRNYFLFQWLNFTDRASIESTCRRLPKDLSMACRQSWIDFRAFCAATRRLTDIEKERARRAPLIQRSDSEIFHEFAHHGELCPEYED</sequence>
<name>A0A2Z4Y4V7_SUMC1</name>
<dbReference type="PANTHER" id="PTHR43179:SF7">
    <property type="entry name" value="RHAMNOSYLTRANSFERASE WBBL"/>
    <property type="match status" value="1"/>
</dbReference>
<dbReference type="PANTHER" id="PTHR43179">
    <property type="entry name" value="RHAMNOSYLTRANSFERASE WBBL"/>
    <property type="match status" value="1"/>
</dbReference>
<feature type="domain" description="Glycosyltransferase 2-like" evidence="1">
    <location>
        <begin position="6"/>
        <end position="172"/>
    </location>
</feature>
<dbReference type="InterPro" id="IPR001173">
    <property type="entry name" value="Glyco_trans_2-like"/>
</dbReference>
<dbReference type="CDD" id="cd04186">
    <property type="entry name" value="GT_2_like_c"/>
    <property type="match status" value="1"/>
</dbReference>
<keyword evidence="2" id="KW-0808">Transferase</keyword>
<dbReference type="AlphaFoldDB" id="A0A2Z4Y4V7"/>
<dbReference type="SUPFAM" id="SSF53448">
    <property type="entry name" value="Nucleotide-diphospho-sugar transferases"/>
    <property type="match status" value="1"/>
</dbReference>
<gene>
    <name evidence="2" type="ORF">BRCON_0776</name>
</gene>
<evidence type="ECO:0000313" key="2">
    <source>
        <dbReference type="EMBL" id="AXA35553.1"/>
    </source>
</evidence>
<dbReference type="GO" id="GO:0016740">
    <property type="term" value="F:transferase activity"/>
    <property type="evidence" value="ECO:0007669"/>
    <property type="project" value="UniProtKB-KW"/>
</dbReference>
<dbReference type="InterPro" id="IPR029044">
    <property type="entry name" value="Nucleotide-diphossugar_trans"/>
</dbReference>
<dbReference type="Gene3D" id="3.90.550.10">
    <property type="entry name" value="Spore Coat Polysaccharide Biosynthesis Protein SpsA, Chain A"/>
    <property type="match status" value="1"/>
</dbReference>
<reference evidence="2 3" key="1">
    <citation type="submission" date="2018-05" db="EMBL/GenBank/DDBJ databases">
        <title>A metagenomic window into the 2 km-deep terrestrial subsurface aquifer revealed taxonomically and functionally diverse microbial community comprising novel uncultured bacterial lineages.</title>
        <authorList>
            <person name="Kadnikov V.V."/>
            <person name="Mardanov A.V."/>
            <person name="Beletsky A.V."/>
            <person name="Banks D."/>
            <person name="Pimenov N.V."/>
            <person name="Frank Y.A."/>
            <person name="Karnachuk O.V."/>
            <person name="Ravin N.V."/>
        </authorList>
    </citation>
    <scope>NUCLEOTIDE SEQUENCE [LARGE SCALE GENOMIC DNA]</scope>
    <source>
        <strain evidence="2">BY</strain>
    </source>
</reference>
<accession>A0A2Z4Y4V7</accession>
<proteinExistence type="predicted"/>